<dbReference type="AlphaFoldDB" id="A0A1G1ZB29"/>
<feature type="region of interest" description="Disordered" evidence="1">
    <location>
        <begin position="30"/>
        <end position="58"/>
    </location>
</feature>
<dbReference type="Gene3D" id="2.60.40.420">
    <property type="entry name" value="Cupredoxins - blue copper proteins"/>
    <property type="match status" value="1"/>
</dbReference>
<dbReference type="EMBL" id="MHJA01000017">
    <property type="protein sequence ID" value="OGY61060.1"/>
    <property type="molecule type" value="Genomic_DNA"/>
</dbReference>
<gene>
    <name evidence="2" type="ORF">A3I33_00305</name>
</gene>
<evidence type="ECO:0000256" key="1">
    <source>
        <dbReference type="SAM" id="MobiDB-lite"/>
    </source>
</evidence>
<reference evidence="2 3" key="1">
    <citation type="journal article" date="2016" name="Nat. Commun.">
        <title>Thousands of microbial genomes shed light on interconnected biogeochemical processes in an aquifer system.</title>
        <authorList>
            <person name="Anantharaman K."/>
            <person name="Brown C.T."/>
            <person name="Hug L.A."/>
            <person name="Sharon I."/>
            <person name="Castelle C.J."/>
            <person name="Probst A.J."/>
            <person name="Thomas B.C."/>
            <person name="Singh A."/>
            <person name="Wilkins M.J."/>
            <person name="Karaoz U."/>
            <person name="Brodie E.L."/>
            <person name="Williams K.H."/>
            <person name="Hubbard S.S."/>
            <person name="Banfield J.F."/>
        </authorList>
    </citation>
    <scope>NUCLEOTIDE SEQUENCE [LARGE SCALE GENOMIC DNA]</scope>
</reference>
<proteinExistence type="predicted"/>
<accession>A0A1G1ZB29</accession>
<feature type="compositionally biased region" description="Polar residues" evidence="1">
    <location>
        <begin position="30"/>
        <end position="52"/>
    </location>
</feature>
<dbReference type="Proteomes" id="UP000176544">
    <property type="component" value="Unassembled WGS sequence"/>
</dbReference>
<dbReference type="SUPFAM" id="SSF49503">
    <property type="entry name" value="Cupredoxins"/>
    <property type="match status" value="1"/>
</dbReference>
<evidence type="ECO:0000313" key="2">
    <source>
        <dbReference type="EMBL" id="OGY61060.1"/>
    </source>
</evidence>
<evidence type="ECO:0008006" key="4">
    <source>
        <dbReference type="Google" id="ProtNLM"/>
    </source>
</evidence>
<evidence type="ECO:0000313" key="3">
    <source>
        <dbReference type="Proteomes" id="UP000176544"/>
    </source>
</evidence>
<dbReference type="STRING" id="1797692.A3I33_00305"/>
<sequence length="182" mass="19353">MNKNIWVVVGALVILAAGWFAFGSRYVADQSPNPESESVNTENDNSDGSVSNEMPVPGENGVEEMVVEDGGEVMESVITYTDDGFSPAELTVEAGTEVTFVNSSSRNFWPASAMHPTHKVYPGSGIEKCGTDGAGAIFDACVGIAPGASYVFTFNEVGEWGYHDHLRSSEFGRVIVTEASSN</sequence>
<protein>
    <recommendedName>
        <fullName evidence="4">EfeO-type cupredoxin-like domain-containing protein</fullName>
    </recommendedName>
</protein>
<name>A0A1G1ZB29_9BACT</name>
<organism evidence="2 3">
    <name type="scientific">Candidatus Colwellbacteria bacterium RIFCSPLOWO2_02_FULL_45_11</name>
    <dbReference type="NCBI Taxonomy" id="1797692"/>
    <lineage>
        <taxon>Bacteria</taxon>
        <taxon>Candidatus Colwelliibacteriota</taxon>
    </lineage>
</organism>
<comment type="caution">
    <text evidence="2">The sequence shown here is derived from an EMBL/GenBank/DDBJ whole genome shotgun (WGS) entry which is preliminary data.</text>
</comment>
<dbReference type="InterPro" id="IPR008972">
    <property type="entry name" value="Cupredoxin"/>
</dbReference>